<evidence type="ECO:0000313" key="2">
    <source>
        <dbReference type="EMBL" id="MCZ2474311.1"/>
    </source>
</evidence>
<keyword evidence="1" id="KW-0472">Membrane</keyword>
<gene>
    <name evidence="2" type="ORF">G9H61_02565</name>
</gene>
<dbReference type="EMBL" id="JAANOH010000001">
    <property type="protein sequence ID" value="MCZ2474311.1"/>
    <property type="molecule type" value="Genomic_DNA"/>
</dbReference>
<comment type="caution">
    <text evidence="2">The sequence shown here is derived from an EMBL/GenBank/DDBJ whole genome shotgun (WGS) entry which is preliminary data.</text>
</comment>
<proteinExistence type="predicted"/>
<sequence>MSRLKEQFRIGEVFTYFIRVFQKPKPGAPTNFNIRTMHMINKISIVMFLFCVAVMIYRALFR</sequence>
<reference evidence="2 3" key="1">
    <citation type="submission" date="2020-03" db="EMBL/GenBank/DDBJ databases">
        <authorList>
            <person name="Pitt A."/>
            <person name="Hahn M.W."/>
        </authorList>
    </citation>
    <scope>NUCLEOTIDE SEQUENCE [LARGE SCALE GENOMIC DNA]</scope>
    <source>
        <strain evidence="2 3">5A-MARBSE</strain>
    </source>
</reference>
<dbReference type="Proteomes" id="UP001321186">
    <property type="component" value="Unassembled WGS sequence"/>
</dbReference>
<keyword evidence="1" id="KW-0812">Transmembrane</keyword>
<keyword evidence="3" id="KW-1185">Reference proteome</keyword>
<dbReference type="RefSeq" id="WP_166373973.1">
    <property type="nucleotide sequence ID" value="NZ_CBCRZM010000001.1"/>
</dbReference>
<name>A0ABT4JFH4_9BACT</name>
<organism evidence="2 3">
    <name type="scientific">Aquirufa ecclesiirivi</name>
    <dbReference type="NCBI Taxonomy" id="2715124"/>
    <lineage>
        <taxon>Bacteria</taxon>
        <taxon>Pseudomonadati</taxon>
        <taxon>Bacteroidota</taxon>
        <taxon>Cytophagia</taxon>
        <taxon>Cytophagales</taxon>
        <taxon>Flectobacillaceae</taxon>
        <taxon>Aquirufa</taxon>
    </lineage>
</organism>
<feature type="transmembrane region" description="Helical" evidence="1">
    <location>
        <begin position="43"/>
        <end position="61"/>
    </location>
</feature>
<protein>
    <submittedName>
        <fullName evidence="2">Uncharacterized protein</fullName>
    </submittedName>
</protein>
<dbReference type="Pfam" id="PF20498">
    <property type="entry name" value="DUF6728"/>
    <property type="match status" value="1"/>
</dbReference>
<dbReference type="InterPro" id="IPR046615">
    <property type="entry name" value="DUF6728"/>
</dbReference>
<keyword evidence="1" id="KW-1133">Transmembrane helix</keyword>
<accession>A0ABT4JFH4</accession>
<evidence type="ECO:0000256" key="1">
    <source>
        <dbReference type="SAM" id="Phobius"/>
    </source>
</evidence>
<evidence type="ECO:0000313" key="3">
    <source>
        <dbReference type="Proteomes" id="UP001321186"/>
    </source>
</evidence>